<dbReference type="InterPro" id="IPR009996">
    <property type="entry name" value="YycH"/>
</dbReference>
<dbReference type="Gene3D" id="3.30.310.160">
    <property type="entry name" value="YycH protein, domain 2"/>
    <property type="match status" value="1"/>
</dbReference>
<evidence type="ECO:0000313" key="3">
    <source>
        <dbReference type="EMBL" id="RTQ93791.1"/>
    </source>
</evidence>
<comment type="caution">
    <text evidence="3">The sequence shown here is derived from an EMBL/GenBank/DDBJ whole genome shotgun (WGS) entry which is preliminary data.</text>
</comment>
<dbReference type="Pfam" id="PF07435">
    <property type="entry name" value="YycH"/>
    <property type="match status" value="1"/>
</dbReference>
<keyword evidence="4" id="KW-1185">Reference proteome</keyword>
<gene>
    <name evidence="3" type="ORF">EKG35_07595</name>
</gene>
<feature type="transmembrane region" description="Helical" evidence="1">
    <location>
        <begin position="12"/>
        <end position="31"/>
    </location>
</feature>
<accession>A0A431UTC3</accession>
<dbReference type="Proteomes" id="UP000276349">
    <property type="component" value="Unassembled WGS sequence"/>
</dbReference>
<proteinExistence type="predicted"/>
<evidence type="ECO:0000313" key="4">
    <source>
        <dbReference type="Proteomes" id="UP000276349"/>
    </source>
</evidence>
<keyword evidence="1" id="KW-0812">Transmembrane</keyword>
<evidence type="ECO:0000256" key="1">
    <source>
        <dbReference type="SAM" id="Phobius"/>
    </source>
</evidence>
<reference evidence="3 4" key="1">
    <citation type="submission" date="2018-12" db="EMBL/GenBank/DDBJ databases">
        <authorList>
            <person name="Yu L."/>
        </authorList>
    </citation>
    <scope>NUCLEOTIDE SEQUENCE [LARGE SCALE GENOMIC DNA]</scope>
    <source>
        <strain evidence="3 4">S5H2222</strain>
    </source>
</reference>
<dbReference type="AlphaFoldDB" id="A0A431UTC3"/>
<feature type="domain" description="Regulatory protein YycH" evidence="2">
    <location>
        <begin position="8"/>
        <end position="427"/>
    </location>
</feature>
<dbReference type="InterPro" id="IPR042274">
    <property type="entry name" value="YycH/YycI_2"/>
</dbReference>
<keyword evidence="1" id="KW-1133">Transmembrane helix</keyword>
<keyword evidence="1" id="KW-0472">Membrane</keyword>
<name>A0A431UTC3_9BACI</name>
<sequence length="438" mass="50372">MGVKYVEPLKSTFLLLLVILSLILTFSIWSYTPPYQVIEESQVEQITVGDQKELHQVVKPYRLLVNQNGNFSGTISNSVMDDLMGTFLNLHASELSFVQSNLTEEKINSMIRTDNRMTLFFSAEVPINAFRSILEFTQNDLPEVSFNSLIIDWSKFSQTRTLQLLFVSDKNRTLFSTEVALSDEHFNATFKDAILQTVPYEEIKRDDKLSLYVPVDPMELIQFTYYIDEISPDKFKELLFNDPNIVKKNIESLNSSKYTDGMAFMTSDTNTKTINYVYPASESIGEIKESILLQDSFDFINDHGGLTGDFRYVYMNARNHITEYQLFLEGIPVFSSVTSTRIATTWGDKQIFRYRRPYYLLEMDITSEKTIQTLPSGAELIQSIENLNEIDDIVVGYYLKKNENELLYTLEPNWFVIDNGSWTRVTTETIGGTGYGLE</sequence>
<dbReference type="EMBL" id="RXNR01000016">
    <property type="protein sequence ID" value="RTQ93791.1"/>
    <property type="molecule type" value="Genomic_DNA"/>
</dbReference>
<dbReference type="CDD" id="cd15787">
    <property type="entry name" value="YycH_N"/>
    <property type="match status" value="1"/>
</dbReference>
<protein>
    <recommendedName>
        <fullName evidence="2">Regulatory protein YycH domain-containing protein</fullName>
    </recommendedName>
</protein>
<dbReference type="OrthoDB" id="2382185at2"/>
<evidence type="ECO:0000259" key="2">
    <source>
        <dbReference type="Pfam" id="PF07435"/>
    </source>
</evidence>
<organism evidence="3 4">
    <name type="scientific">Lysinibacillus telephonicus</name>
    <dbReference type="NCBI Taxonomy" id="1714840"/>
    <lineage>
        <taxon>Bacteria</taxon>
        <taxon>Bacillati</taxon>
        <taxon>Bacillota</taxon>
        <taxon>Bacilli</taxon>
        <taxon>Bacillales</taxon>
        <taxon>Bacillaceae</taxon>
        <taxon>Lysinibacillus</taxon>
    </lineage>
</organism>
<dbReference type="Gene3D" id="3.10.450.310">
    <property type="match status" value="1"/>
</dbReference>